<accession>A0A2N3V231</accession>
<proteinExistence type="predicted"/>
<feature type="domain" description="SnoaL-like" evidence="1">
    <location>
        <begin position="60"/>
        <end position="164"/>
    </location>
</feature>
<evidence type="ECO:0000313" key="3">
    <source>
        <dbReference type="Proteomes" id="UP000233782"/>
    </source>
</evidence>
<evidence type="ECO:0000259" key="1">
    <source>
        <dbReference type="Pfam" id="PF13474"/>
    </source>
</evidence>
<evidence type="ECO:0000313" key="2">
    <source>
        <dbReference type="EMBL" id="PKV75691.1"/>
    </source>
</evidence>
<reference evidence="2 3" key="1">
    <citation type="submission" date="2017-12" db="EMBL/GenBank/DDBJ databases">
        <title>Genomic Encyclopedia of Type Strains, Phase III (KMG-III): the genomes of soil and plant-associated and newly described type strains.</title>
        <authorList>
            <person name="Whitman W."/>
        </authorList>
    </citation>
    <scope>NUCLEOTIDE SEQUENCE [LARGE SCALE GENOMIC DNA]</scope>
    <source>
        <strain evidence="2 3">LP43</strain>
    </source>
</reference>
<dbReference type="Gene3D" id="3.10.450.50">
    <property type="match status" value="1"/>
</dbReference>
<dbReference type="Proteomes" id="UP000233782">
    <property type="component" value="Unassembled WGS sequence"/>
</dbReference>
<dbReference type="Pfam" id="PF13474">
    <property type="entry name" value="SnoaL_3"/>
    <property type="match status" value="1"/>
</dbReference>
<dbReference type="RefSeq" id="WP_101442904.1">
    <property type="nucleotide sequence ID" value="NZ_PJMU01000001.1"/>
</dbReference>
<dbReference type="InterPro" id="IPR032710">
    <property type="entry name" value="NTF2-like_dom_sf"/>
</dbReference>
<dbReference type="PROSITE" id="PS51257">
    <property type="entry name" value="PROKAR_LIPOPROTEIN"/>
    <property type="match status" value="1"/>
</dbReference>
<sequence>MKRNKLIITLLLGIGITFAGCKQQEERQLTRNANAPAQHDAATAEAQVRDMLASQSACWSQGNLDCFMQDYWKSDSLLFVGKSGLTYGWQKTLDNYRKSYPDPAAMGRLTFDLKEMRHLAADHMLVVGKWHLQREAQLGDLQGHFSIILKRFPEGWKIVADHSS</sequence>
<gene>
    <name evidence="2" type="ORF">BD749_0637</name>
</gene>
<protein>
    <submittedName>
        <fullName evidence="2">SnoaL-like protein</fullName>
    </submittedName>
</protein>
<dbReference type="SUPFAM" id="SSF54427">
    <property type="entry name" value="NTF2-like"/>
    <property type="match status" value="1"/>
</dbReference>
<comment type="caution">
    <text evidence="2">The sequence shown here is derived from an EMBL/GenBank/DDBJ whole genome shotgun (WGS) entry which is preliminary data.</text>
</comment>
<keyword evidence="3" id="KW-1185">Reference proteome</keyword>
<name>A0A2N3V231_9BACT</name>
<dbReference type="InterPro" id="IPR037401">
    <property type="entry name" value="SnoaL-like"/>
</dbReference>
<dbReference type="OrthoDB" id="120856at2"/>
<dbReference type="AlphaFoldDB" id="A0A2N3V231"/>
<organism evidence="2 3">
    <name type="scientific">Pontibacter ramchanderi</name>
    <dbReference type="NCBI Taxonomy" id="1179743"/>
    <lineage>
        <taxon>Bacteria</taxon>
        <taxon>Pseudomonadati</taxon>
        <taxon>Bacteroidota</taxon>
        <taxon>Cytophagia</taxon>
        <taxon>Cytophagales</taxon>
        <taxon>Hymenobacteraceae</taxon>
        <taxon>Pontibacter</taxon>
    </lineage>
</organism>
<dbReference type="EMBL" id="PJMU01000001">
    <property type="protein sequence ID" value="PKV75691.1"/>
    <property type="molecule type" value="Genomic_DNA"/>
</dbReference>